<dbReference type="RefSeq" id="WP_107127004.1">
    <property type="nucleotide sequence ID" value="NZ_JBEZVI010000033.1"/>
</dbReference>
<dbReference type="EMBL" id="JBEZVI010000033">
    <property type="protein sequence ID" value="MEU3713973.1"/>
    <property type="molecule type" value="Genomic_DNA"/>
</dbReference>
<dbReference type="InterPro" id="IPR027417">
    <property type="entry name" value="P-loop_NTPase"/>
</dbReference>
<gene>
    <name evidence="2" type="ORF">AB0E61_28215</name>
</gene>
<evidence type="ECO:0000313" key="3">
    <source>
        <dbReference type="Proteomes" id="UP001550853"/>
    </source>
</evidence>
<protein>
    <submittedName>
        <fullName evidence="2">AAA family ATPase</fullName>
    </submittedName>
</protein>
<comment type="caution">
    <text evidence="2">The sequence shown here is derived from an EMBL/GenBank/DDBJ whole genome shotgun (WGS) entry which is preliminary data.</text>
</comment>
<dbReference type="SUPFAM" id="SSF52540">
    <property type="entry name" value="P-loop containing nucleoside triphosphate hydrolases"/>
    <property type="match status" value="1"/>
</dbReference>
<evidence type="ECO:0000256" key="1">
    <source>
        <dbReference type="SAM" id="MobiDB-lite"/>
    </source>
</evidence>
<feature type="region of interest" description="Disordered" evidence="1">
    <location>
        <begin position="250"/>
        <end position="278"/>
    </location>
</feature>
<reference evidence="2 3" key="1">
    <citation type="submission" date="2024-06" db="EMBL/GenBank/DDBJ databases">
        <title>The Natural Products Discovery Center: Release of the First 8490 Sequenced Strains for Exploring Actinobacteria Biosynthetic Diversity.</title>
        <authorList>
            <person name="Kalkreuter E."/>
            <person name="Kautsar S.A."/>
            <person name="Yang D."/>
            <person name="Bader C.D."/>
            <person name="Teijaro C.N."/>
            <person name="Fluegel L."/>
            <person name="Davis C.M."/>
            <person name="Simpson J.R."/>
            <person name="Lauterbach L."/>
            <person name="Steele A.D."/>
            <person name="Gui C."/>
            <person name="Meng S."/>
            <person name="Li G."/>
            <person name="Viehrig K."/>
            <person name="Ye F."/>
            <person name="Su P."/>
            <person name="Kiefer A.F."/>
            <person name="Nichols A."/>
            <person name="Cepeda A.J."/>
            <person name="Yan W."/>
            <person name="Fan B."/>
            <person name="Jiang Y."/>
            <person name="Adhikari A."/>
            <person name="Zheng C.-J."/>
            <person name="Schuster L."/>
            <person name="Cowan T.M."/>
            <person name="Smanski M.J."/>
            <person name="Chevrette M.G."/>
            <person name="De Carvalho L.P.S."/>
            <person name="Shen B."/>
        </authorList>
    </citation>
    <scope>NUCLEOTIDE SEQUENCE [LARGE SCALE GENOMIC DNA]</scope>
    <source>
        <strain evidence="2 3">NPDC033039</strain>
    </source>
</reference>
<accession>A0ABV2Z7J4</accession>
<dbReference type="Pfam" id="PF13671">
    <property type="entry name" value="AAA_33"/>
    <property type="match status" value="1"/>
</dbReference>
<dbReference type="Proteomes" id="UP001550853">
    <property type="component" value="Unassembled WGS sequence"/>
</dbReference>
<organism evidence="2 3">
    <name type="scientific">Streptomyces catenulae</name>
    <dbReference type="NCBI Taxonomy" id="66875"/>
    <lineage>
        <taxon>Bacteria</taxon>
        <taxon>Bacillati</taxon>
        <taxon>Actinomycetota</taxon>
        <taxon>Actinomycetes</taxon>
        <taxon>Kitasatosporales</taxon>
        <taxon>Streptomycetaceae</taxon>
        <taxon>Streptomyces</taxon>
    </lineage>
</organism>
<evidence type="ECO:0000313" key="2">
    <source>
        <dbReference type="EMBL" id="MEU3713973.1"/>
    </source>
</evidence>
<keyword evidence="3" id="KW-1185">Reference proteome</keyword>
<proteinExistence type="predicted"/>
<sequence>MVRPVTGVRVPSEEGDVVGVGERGGGVAGETSDASADAADEVCVRGLVDLRGVGAVPGLLRYPARGVVVVAGLPGSGKSTLLGRWSSGAGAAVARVVDPRAVHVACEAVMPGWLPYPVYRPWARWRLLREVVAALRGDGPVLVHDCGSRAWLRRLLARGAARHGRTLHLVLLDVGADTALSGQRARDRWVRRRVFDRHCRGLDRLLRALDRSADAASTELPETLAELASLVVLDAGTRERVAAVRFDAAARREGGDGGPESAPPRGPAGAGPRICSPV</sequence>
<name>A0ABV2Z7J4_9ACTN</name>
<dbReference type="Gene3D" id="3.40.50.300">
    <property type="entry name" value="P-loop containing nucleotide triphosphate hydrolases"/>
    <property type="match status" value="1"/>
</dbReference>